<dbReference type="Proteomes" id="UP000030364">
    <property type="component" value="Unassembled WGS sequence"/>
</dbReference>
<evidence type="ECO:0000313" key="2">
    <source>
        <dbReference type="Proteomes" id="UP000030364"/>
    </source>
</evidence>
<proteinExistence type="predicted"/>
<name>A0A0A2WVQ8_THEFI</name>
<dbReference type="AlphaFoldDB" id="A0A0A2WVQ8"/>
<reference evidence="1 2" key="1">
    <citation type="journal article" date="2015" name="Genome Announc.">
        <title>Draft Genome Sequence of the Thermophile Thermus filiformis ATCC 43280, Producer of Carotenoid-(Di)glucoside-Branched Fatty Acid (Di)esters and Source of Hyperthermostable Enzymes of Biotechnological Interest.</title>
        <authorList>
            <person name="Mandelli F."/>
            <person name="Oliveira Ramires B."/>
            <person name="Couger M.B."/>
            <person name="Paixao D.A."/>
            <person name="Camilo C.M."/>
            <person name="Polikarpov I."/>
            <person name="Prade R."/>
            <person name="Riano-Pachon D.M."/>
            <person name="Squina F.M."/>
        </authorList>
    </citation>
    <scope>NUCLEOTIDE SEQUENCE [LARGE SCALE GENOMIC DNA]</scope>
    <source>
        <strain evidence="1 2">ATCC 43280</strain>
    </source>
</reference>
<dbReference type="OrthoDB" id="1706583at2"/>
<organism evidence="1 2">
    <name type="scientific">Thermus filiformis</name>
    <dbReference type="NCBI Taxonomy" id="276"/>
    <lineage>
        <taxon>Bacteria</taxon>
        <taxon>Thermotogati</taxon>
        <taxon>Deinococcota</taxon>
        <taxon>Deinococci</taxon>
        <taxon>Thermales</taxon>
        <taxon>Thermaceae</taxon>
        <taxon>Thermus</taxon>
    </lineage>
</organism>
<protein>
    <recommendedName>
        <fullName evidence="3">CRISPR-associated protein</fullName>
    </recommendedName>
</protein>
<evidence type="ECO:0000313" key="1">
    <source>
        <dbReference type="EMBL" id="KGQ22882.2"/>
    </source>
</evidence>
<gene>
    <name evidence="1" type="ORF">THFILI_03025</name>
</gene>
<dbReference type="InterPro" id="IPR013389">
    <property type="entry name" value="CRISPR-assoc_prot_Cas8b"/>
</dbReference>
<evidence type="ECO:0008006" key="3">
    <source>
        <dbReference type="Google" id="ProtNLM"/>
    </source>
</evidence>
<accession>A0A0A2WVQ8</accession>
<dbReference type="EMBL" id="JPSL02000037">
    <property type="protein sequence ID" value="KGQ22882.2"/>
    <property type="molecule type" value="Genomic_DNA"/>
</dbReference>
<comment type="caution">
    <text evidence="1">The sequence shown here is derived from an EMBL/GenBank/DDBJ whole genome shotgun (WGS) entry which is preliminary data.</text>
</comment>
<sequence>MLRELLALGKGLGGGLEDYVQKPPGKKASGKKASGKLYLVDLRPEEKQVQLQPHDLDENICEKYLWVGDPPASNAPRDRATTSKLVYLLGQVPTEMAKDEALRALLAPLLWEPGRAGGKVRYLLDLRGFRLEGAKDAARGPFRIEGGRLLVAPDPWGEEYWEGKKPDAGDLAQRLAELLEEAWGVEAAGKGAKNLFSLALRGEPLARQEAYRRYLLARLLEDRFQNASEGTCHGCGEWGPVVSDSAAFRLKFFIQDKKSFAPGVREEGFRRAYALCRECFAALGAGETFALKRLTLRFLESEALVLPQVDFAAQDLSRLVELVLAEVRGLGRLKAWREFLEQAELAREEVAYLGFSLLFFQRSQAATKVREAAFEVPPSRVEALFGAMEEAGVGGLEDWLFLLPLTRTREGVDAGPALRAVSRLFLGLPFDPQDLLPLWLRTAERAFREDPTLYAPKRGARGALDLVALGADWIRVLRRLGLWGGGMKEIHSGFPLGEEEALFAAYGFGPLEAGLYLLGQAMEAVGQAQARLYEYRKEPLLESIGWQGMSLLRVRHLVAEVMDRAPHYLQGADLTRVLDLLARGTDLLERAQREGLRVSEREVPYYLLMGYAQARARRLRAGKEGQDAA</sequence>
<dbReference type="Pfam" id="PF09484">
    <property type="entry name" value="Cas_TM1802"/>
    <property type="match status" value="1"/>
</dbReference>
<dbReference type="STRING" id="276.THFILI_03025"/>
<keyword evidence="2" id="KW-1185">Reference proteome</keyword>
<dbReference type="RefSeq" id="WP_038060955.1">
    <property type="nucleotide sequence ID" value="NZ_JPSL02000037.1"/>
</dbReference>